<protein>
    <submittedName>
        <fullName evidence="2">Keratin-associated protein 21-1-like</fullName>
    </submittedName>
</protein>
<evidence type="ECO:0000313" key="1">
    <source>
        <dbReference type="Proteomes" id="UP000050640"/>
    </source>
</evidence>
<dbReference type="AlphaFoldDB" id="A0A0R3RMA6"/>
<organism evidence="1 2">
    <name type="scientific">Elaeophora elaphi</name>
    <dbReference type="NCBI Taxonomy" id="1147741"/>
    <lineage>
        <taxon>Eukaryota</taxon>
        <taxon>Metazoa</taxon>
        <taxon>Ecdysozoa</taxon>
        <taxon>Nematoda</taxon>
        <taxon>Chromadorea</taxon>
        <taxon>Rhabditida</taxon>
        <taxon>Spirurina</taxon>
        <taxon>Spiruromorpha</taxon>
        <taxon>Filarioidea</taxon>
        <taxon>Onchocercidae</taxon>
        <taxon>Elaeophora</taxon>
    </lineage>
</organism>
<name>A0A0R3RMA6_9BILA</name>
<accession>A0A0R3RMA6</accession>
<proteinExistence type="predicted"/>
<dbReference type="WBParaSite" id="EEL_0000261601-mRNA-1">
    <property type="protein sequence ID" value="EEL_0000261601-mRNA-1"/>
    <property type="gene ID" value="EEL_0000261601"/>
</dbReference>
<reference evidence="2" key="1">
    <citation type="submission" date="2017-02" db="UniProtKB">
        <authorList>
            <consortium name="WormBaseParasite"/>
        </authorList>
    </citation>
    <scope>IDENTIFICATION</scope>
</reference>
<evidence type="ECO:0000313" key="2">
    <source>
        <dbReference type="WBParaSite" id="EEL_0000261601-mRNA-1"/>
    </source>
</evidence>
<sequence>MYLTEISEDERIHRVKRQCGCCSCYDSGPSSCACSSSCPCAPDSSHNTPYQGGYGNMGYGNSGISFNGDSGFGFNPYRIMFGQYNSPAYGMNYNMGNGCGFDGTATAAACSTGSAFPYNFGGGYSGGYGGGFATGNTGYIYPQVTGCSTAFNTRCYCGSGYSPCNNGALCCKNGIGSPMIR</sequence>
<keyword evidence="1" id="KW-1185">Reference proteome</keyword>
<dbReference type="Proteomes" id="UP000050640">
    <property type="component" value="Unplaced"/>
</dbReference>